<dbReference type="GeneID" id="65120783"/>
<dbReference type="RefSeq" id="YP_010102929.1">
    <property type="nucleotide sequence ID" value="NC_055804.1"/>
</dbReference>
<dbReference type="Pfam" id="PF04233">
    <property type="entry name" value="Phage_Mu_F"/>
    <property type="match status" value="1"/>
</dbReference>
<evidence type="ECO:0000259" key="2">
    <source>
        <dbReference type="Pfam" id="PF04233"/>
    </source>
</evidence>
<gene>
    <name evidence="3" type="primary">15</name>
    <name evidence="3" type="ORF">SEA_BAKERY_15</name>
</gene>
<evidence type="ECO:0000256" key="1">
    <source>
        <dbReference type="SAM" id="MobiDB-lite"/>
    </source>
</evidence>
<evidence type="ECO:0000313" key="3">
    <source>
        <dbReference type="EMBL" id="QDH92800.1"/>
    </source>
</evidence>
<protein>
    <submittedName>
        <fullName evidence="3">Capsid morphogenesis protein</fullName>
    </submittedName>
</protein>
<reference evidence="3 4" key="1">
    <citation type="submission" date="2019-05" db="EMBL/GenBank/DDBJ databases">
        <authorList>
            <person name="Hammer B.W."/>
            <person name="Collado J."/>
            <person name="Fitzgerald H.N."/>
            <person name="Graziano A."/>
            <person name="Haggerty C.V."/>
            <person name="Kim S."/>
            <person name="Ogunsemowo I.H."/>
            <person name="Reddy N."/>
            <person name="Butela K.A."/>
            <person name="Garlena R.A."/>
            <person name="Russell D.A."/>
            <person name="Pope W.H."/>
            <person name="Jacobs-Sera D."/>
            <person name="Hatfull G.F."/>
        </authorList>
    </citation>
    <scope>NUCLEOTIDE SEQUENCE [LARGE SCALE GENOMIC DNA]</scope>
</reference>
<dbReference type="KEGG" id="vg:65120783"/>
<name>A0A514DGR0_9CAUD</name>
<dbReference type="Proteomes" id="UP000318284">
    <property type="component" value="Segment"/>
</dbReference>
<feature type="domain" description="Phage head morphogenesis" evidence="2">
    <location>
        <begin position="132"/>
        <end position="303"/>
    </location>
</feature>
<evidence type="ECO:0000313" key="4">
    <source>
        <dbReference type="Proteomes" id="UP000318284"/>
    </source>
</evidence>
<sequence>MPSRRQADRARASRRLLLRAERRIDAAVLGAIDAWLTAVRFHLFRELGEPDPIRAAAYPHGPHIVDAAVQASYGEWRHHLDRQVIPSVSIEFSEAFQQARRRDPLNSYRYQQQYLEEVSDRLKIWPEGAFEDIRPELMEALAEGESIDEIRDRVGRVLNIDARTRAIRATIHEVEQRLDDPDLDPNTRRVLNARRRELWNEHDESLGEWQWKARRIARTEAHGAVSAGTLASALARQERDPDLRLYKRWLATEDTRVRTTHRVADGQVVPLTERFRVGGFLLDHPADAITIAPHEVINCRCAMLIYDDDELQDELQGPDGSIGEIRPGGIRMGPDDPDDADRVIAEVAEAEGLSRPARLGQRGEDRGQPTPAPPEPVELTDDREQLPPPDRPTSDLSRLSDDQLLDEMQRANDTGNDALWETAEREWNRRHDPDFDDSLGEPTAPDPAAVQAWLDAEDAHLVAVAEWLNAEREWQADVSDWLLAEQQWLDDPLPGMKRLSTIEPTDSAPLRRRRELHRANDNVDRANPNFTAGTEWQVNCQRTVQALELRDRGYDVEAAPNREPAPGVLPANWSSQVLDSPPFPATMSDAERRQLIRAMYPDKDGFDDALRAQVQLDNLADLWRERDGSKRLFQPTTKTQLLTKLAAMQIGARGWISVRWKTGNAHIFSWQVVANHKTGQPELRFVDPQPGKTDVANYLDLAKQGGLTWIRVDDLMPTEQVRRMVQDS</sequence>
<proteinExistence type="predicted"/>
<keyword evidence="4" id="KW-1185">Reference proteome</keyword>
<dbReference type="InterPro" id="IPR006528">
    <property type="entry name" value="Phage_head_morphogenesis_dom"/>
</dbReference>
<accession>A0A514DGR0</accession>
<organism evidence="3 4">
    <name type="scientific">Gordonia phage Bakery</name>
    <dbReference type="NCBI Taxonomy" id="2591205"/>
    <lineage>
        <taxon>Viruses</taxon>
        <taxon>Duplodnaviria</taxon>
        <taxon>Heunggongvirae</taxon>
        <taxon>Uroviricota</taxon>
        <taxon>Caudoviricetes</taxon>
        <taxon>Stackebrandtviridae</taxon>
        <taxon>Frickvirinae</taxon>
        <taxon>Wizardvirus</taxon>
        <taxon>Wizardvirus bakery</taxon>
    </lineage>
</organism>
<dbReference type="EMBL" id="MK937603">
    <property type="protein sequence ID" value="QDH92800.1"/>
    <property type="molecule type" value="Genomic_DNA"/>
</dbReference>
<feature type="region of interest" description="Disordered" evidence="1">
    <location>
        <begin position="314"/>
        <end position="398"/>
    </location>
</feature>